<evidence type="ECO:0000313" key="2">
    <source>
        <dbReference type="EMBL" id="CAD8362783.1"/>
    </source>
</evidence>
<proteinExistence type="predicted"/>
<reference evidence="2" key="1">
    <citation type="submission" date="2021-01" db="EMBL/GenBank/DDBJ databases">
        <authorList>
            <person name="Corre E."/>
            <person name="Pelletier E."/>
            <person name="Niang G."/>
            <person name="Scheremetjew M."/>
            <person name="Finn R."/>
            <person name="Kale V."/>
            <person name="Holt S."/>
            <person name="Cochrane G."/>
            <person name="Meng A."/>
            <person name="Brown T."/>
            <person name="Cohen L."/>
        </authorList>
    </citation>
    <scope>NUCLEOTIDE SEQUENCE</scope>
    <source>
        <strain evidence="2">CCMP3303</strain>
    </source>
</reference>
<evidence type="ECO:0000256" key="1">
    <source>
        <dbReference type="SAM" id="SignalP"/>
    </source>
</evidence>
<sequence length="119" mass="12755">MRAFTIALLLAVVATCSAFAPVGSRTAAPVPKISLSMAVDEVEDIATPTILPDAGDEPKKNLVKNIPKGEVREVKWVDDAPTANVSFAMSWGYLFVVLPGALFLNDIFHVVPKGTWGIF</sequence>
<organism evidence="2">
    <name type="scientific">Minutocellus polymorphus</name>
    <dbReference type="NCBI Taxonomy" id="265543"/>
    <lineage>
        <taxon>Eukaryota</taxon>
        <taxon>Sar</taxon>
        <taxon>Stramenopiles</taxon>
        <taxon>Ochrophyta</taxon>
        <taxon>Bacillariophyta</taxon>
        <taxon>Mediophyceae</taxon>
        <taxon>Cymatosirophycidae</taxon>
        <taxon>Cymatosirales</taxon>
        <taxon>Cymatosiraceae</taxon>
        <taxon>Minutocellus</taxon>
    </lineage>
</organism>
<gene>
    <name evidence="2" type="ORF">MPOL1434_LOCUS2102</name>
</gene>
<feature type="chain" id="PRO_5031292379" description="PSI-J" evidence="1">
    <location>
        <begin position="19"/>
        <end position="119"/>
    </location>
</feature>
<name>A0A7S0AGL8_9STRA</name>
<dbReference type="EMBL" id="HBEJ01003595">
    <property type="protein sequence ID" value="CAD8362783.1"/>
    <property type="molecule type" value="Transcribed_RNA"/>
</dbReference>
<keyword evidence="1" id="KW-0732">Signal</keyword>
<accession>A0A7S0AGL8</accession>
<protein>
    <recommendedName>
        <fullName evidence="3">PSI-J</fullName>
    </recommendedName>
</protein>
<evidence type="ECO:0008006" key="3">
    <source>
        <dbReference type="Google" id="ProtNLM"/>
    </source>
</evidence>
<dbReference type="AlphaFoldDB" id="A0A7S0AGL8"/>
<feature type="signal peptide" evidence="1">
    <location>
        <begin position="1"/>
        <end position="18"/>
    </location>
</feature>